<reference evidence="2 3" key="1">
    <citation type="submission" date="2016-03" db="EMBL/GenBank/DDBJ databases">
        <title>Genome sequence of Nesiotobacter sp. nov., a moderately halophilic alphaproteobacterium isolated from the Yellow Sea, China.</title>
        <authorList>
            <person name="Zhang G."/>
            <person name="Zhang R."/>
        </authorList>
    </citation>
    <scope>NUCLEOTIDE SEQUENCE [LARGE SCALE GENOMIC DNA]</scope>
    <source>
        <strain evidence="2 3">WB1-6</strain>
    </source>
</reference>
<dbReference type="SUPFAM" id="SSF52540">
    <property type="entry name" value="P-loop containing nucleoside triphosphate hydrolases"/>
    <property type="match status" value="1"/>
</dbReference>
<sequence>MDTLHVVSGCSGGGKSTLLSTLQKQGFPVFKEAGREIVASEQAHGGSALPWIDLAAFAERAIAQCLEDFRCAAQLTGPVFFDRSLIDAVTAYEHATGSKQYRALLQEHRYARTVFFAPPWQAIYRTDAERQHGFAEACAEVRRLEHTYSQAGYSLLRLHECPVTERAYFILNHI</sequence>
<keyword evidence="3" id="KW-1185">Reference proteome</keyword>
<dbReference type="Pfam" id="PF13521">
    <property type="entry name" value="AAA_28"/>
    <property type="match status" value="1"/>
</dbReference>
<evidence type="ECO:0000259" key="1">
    <source>
        <dbReference type="Pfam" id="PF13521"/>
    </source>
</evidence>
<dbReference type="InterPro" id="IPR027417">
    <property type="entry name" value="P-loop_NTPase"/>
</dbReference>
<dbReference type="EMBL" id="LVVZ01000010">
    <property type="protein sequence ID" value="OKL44860.1"/>
    <property type="molecule type" value="Genomic_DNA"/>
</dbReference>
<evidence type="ECO:0000313" key="2">
    <source>
        <dbReference type="EMBL" id="OKL44860.1"/>
    </source>
</evidence>
<organism evidence="2 3">
    <name type="scientific">Pseudovibrio exalbescens</name>
    <dbReference type="NCBI Taxonomy" id="197461"/>
    <lineage>
        <taxon>Bacteria</taxon>
        <taxon>Pseudomonadati</taxon>
        <taxon>Pseudomonadota</taxon>
        <taxon>Alphaproteobacteria</taxon>
        <taxon>Hyphomicrobiales</taxon>
        <taxon>Stappiaceae</taxon>
        <taxon>Pseudovibrio</taxon>
    </lineage>
</organism>
<name>A0A1U7JJD8_9HYPH</name>
<gene>
    <name evidence="2" type="ORF">A3843_06090</name>
</gene>
<dbReference type="RefSeq" id="WP_028481377.1">
    <property type="nucleotide sequence ID" value="NZ_LVVZ01000010.1"/>
</dbReference>
<dbReference type="InterPro" id="IPR038727">
    <property type="entry name" value="NadR/Ttd14_AAA_dom"/>
</dbReference>
<dbReference type="STRING" id="197461.A3843_06090"/>
<proteinExistence type="predicted"/>
<dbReference type="Gene3D" id="3.40.50.300">
    <property type="entry name" value="P-loop containing nucleotide triphosphate hydrolases"/>
    <property type="match status" value="1"/>
</dbReference>
<dbReference type="Proteomes" id="UP000185783">
    <property type="component" value="Unassembled WGS sequence"/>
</dbReference>
<protein>
    <recommendedName>
        <fullName evidence="1">NadR/Ttd14 AAA domain-containing protein</fullName>
    </recommendedName>
</protein>
<feature type="domain" description="NadR/Ttd14 AAA" evidence="1">
    <location>
        <begin position="6"/>
        <end position="166"/>
    </location>
</feature>
<evidence type="ECO:0000313" key="3">
    <source>
        <dbReference type="Proteomes" id="UP000185783"/>
    </source>
</evidence>
<dbReference type="AlphaFoldDB" id="A0A1U7JJD8"/>
<accession>A0A1U7JJD8</accession>
<comment type="caution">
    <text evidence="2">The sequence shown here is derived from an EMBL/GenBank/DDBJ whole genome shotgun (WGS) entry which is preliminary data.</text>
</comment>